<dbReference type="AlphaFoldDB" id="A0A150WUQ5"/>
<sequence>MRRFVCRGVRFGRRLWVVGGACWLSSLREARHPGSIAAALCAVRASCAGEGLASDDIQQAPPTTQSCADANVIASKALEDCLIEIAYLTSWSARFYWLWI</sequence>
<gene>
    <name evidence="1" type="ORF">AZI85_13690</name>
</gene>
<dbReference type="EMBL" id="LUKF01000002">
    <property type="protein sequence ID" value="KYG70199.1"/>
    <property type="molecule type" value="Genomic_DNA"/>
</dbReference>
<protein>
    <submittedName>
        <fullName evidence="1">Uncharacterized protein</fullName>
    </submittedName>
</protein>
<dbReference type="Proteomes" id="UP000075391">
    <property type="component" value="Unassembled WGS sequence"/>
</dbReference>
<accession>A0A150WUQ5</accession>
<proteinExistence type="predicted"/>
<evidence type="ECO:0000313" key="2">
    <source>
        <dbReference type="Proteomes" id="UP000075391"/>
    </source>
</evidence>
<comment type="caution">
    <text evidence="1">The sequence shown here is derived from an EMBL/GenBank/DDBJ whole genome shotgun (WGS) entry which is preliminary data.</text>
</comment>
<reference evidence="1 2" key="1">
    <citation type="submission" date="2016-03" db="EMBL/GenBank/DDBJ databases">
        <authorList>
            <person name="Ploux O."/>
        </authorList>
    </citation>
    <scope>NUCLEOTIDE SEQUENCE [LARGE SCALE GENOMIC DNA]</scope>
    <source>
        <strain evidence="1 2">BER2</strain>
    </source>
</reference>
<evidence type="ECO:0000313" key="1">
    <source>
        <dbReference type="EMBL" id="KYG70199.1"/>
    </source>
</evidence>
<name>A0A150WUQ5_BDEBC</name>
<organism evidence="1 2">
    <name type="scientific">Bdellovibrio bacteriovorus</name>
    <dbReference type="NCBI Taxonomy" id="959"/>
    <lineage>
        <taxon>Bacteria</taxon>
        <taxon>Pseudomonadati</taxon>
        <taxon>Bdellovibrionota</taxon>
        <taxon>Bdellovibrionia</taxon>
        <taxon>Bdellovibrionales</taxon>
        <taxon>Pseudobdellovibrionaceae</taxon>
        <taxon>Bdellovibrio</taxon>
    </lineage>
</organism>